<evidence type="ECO:0000313" key="2">
    <source>
        <dbReference type="Proteomes" id="UP001066276"/>
    </source>
</evidence>
<gene>
    <name evidence="1" type="ORF">NDU88_000256</name>
</gene>
<organism evidence="1 2">
    <name type="scientific">Pleurodeles waltl</name>
    <name type="common">Iberian ribbed newt</name>
    <dbReference type="NCBI Taxonomy" id="8319"/>
    <lineage>
        <taxon>Eukaryota</taxon>
        <taxon>Metazoa</taxon>
        <taxon>Chordata</taxon>
        <taxon>Craniata</taxon>
        <taxon>Vertebrata</taxon>
        <taxon>Euteleostomi</taxon>
        <taxon>Amphibia</taxon>
        <taxon>Batrachia</taxon>
        <taxon>Caudata</taxon>
        <taxon>Salamandroidea</taxon>
        <taxon>Salamandridae</taxon>
        <taxon>Pleurodelinae</taxon>
        <taxon>Pleurodeles</taxon>
    </lineage>
</organism>
<dbReference type="AlphaFoldDB" id="A0AAV7UTI7"/>
<evidence type="ECO:0000313" key="1">
    <source>
        <dbReference type="EMBL" id="KAJ1190937.1"/>
    </source>
</evidence>
<dbReference type="EMBL" id="JANPWB010000004">
    <property type="protein sequence ID" value="KAJ1190937.1"/>
    <property type="molecule type" value="Genomic_DNA"/>
</dbReference>
<accession>A0AAV7UTI7</accession>
<name>A0AAV7UTI7_PLEWA</name>
<reference evidence="1" key="1">
    <citation type="journal article" date="2022" name="bioRxiv">
        <title>Sequencing and chromosome-scale assembly of the giantPleurodeles waltlgenome.</title>
        <authorList>
            <person name="Brown T."/>
            <person name="Elewa A."/>
            <person name="Iarovenko S."/>
            <person name="Subramanian E."/>
            <person name="Araus A.J."/>
            <person name="Petzold A."/>
            <person name="Susuki M."/>
            <person name="Suzuki K.-i.T."/>
            <person name="Hayashi T."/>
            <person name="Toyoda A."/>
            <person name="Oliveira C."/>
            <person name="Osipova E."/>
            <person name="Leigh N.D."/>
            <person name="Simon A."/>
            <person name="Yun M.H."/>
        </authorList>
    </citation>
    <scope>NUCLEOTIDE SEQUENCE</scope>
    <source>
        <strain evidence="1">20211129_DDA</strain>
        <tissue evidence="1">Liver</tissue>
    </source>
</reference>
<proteinExistence type="predicted"/>
<sequence length="185" mass="20263">MWVLEPVGPRALQDKWSGPNLIVKKKGVVTYLVDLGTPGSPLRVLHVNRLKPYYEMADLTLLVATDEGQKKESNPIPDLFSNTAADGSMEGVVLADCLTAEQKEDCKNLLGQFPELFSLTPGQTSWCEHTIDTGDSLPVKSKIYRQPDRVGDCIKSEAQKMLNLRVIEHSDSPLGKPSGACPQTS</sequence>
<dbReference type="SUPFAM" id="SSF56672">
    <property type="entry name" value="DNA/RNA polymerases"/>
    <property type="match status" value="1"/>
</dbReference>
<dbReference type="InterPro" id="IPR043502">
    <property type="entry name" value="DNA/RNA_pol_sf"/>
</dbReference>
<dbReference type="Proteomes" id="UP001066276">
    <property type="component" value="Chromosome 2_2"/>
</dbReference>
<keyword evidence="2" id="KW-1185">Reference proteome</keyword>
<protein>
    <submittedName>
        <fullName evidence="1">Uncharacterized protein</fullName>
    </submittedName>
</protein>
<comment type="caution">
    <text evidence="1">The sequence shown here is derived from an EMBL/GenBank/DDBJ whole genome shotgun (WGS) entry which is preliminary data.</text>
</comment>